<feature type="transmembrane region" description="Helical" evidence="14">
    <location>
        <begin position="12"/>
        <end position="37"/>
    </location>
</feature>
<evidence type="ECO:0000256" key="3">
    <source>
        <dbReference type="ARBA" id="ARBA00012438"/>
    </source>
</evidence>
<dbReference type="PRINTS" id="PR00344">
    <property type="entry name" value="BCTRLSENSOR"/>
</dbReference>
<dbReference type="OrthoDB" id="9806130at2"/>
<dbReference type="SUPFAM" id="SSF55874">
    <property type="entry name" value="ATPase domain of HSP90 chaperone/DNA topoisomerase II/histidine kinase"/>
    <property type="match status" value="1"/>
</dbReference>
<evidence type="ECO:0000256" key="10">
    <source>
        <dbReference type="ARBA" id="ARBA00022840"/>
    </source>
</evidence>
<dbReference type="Pfam" id="PF02518">
    <property type="entry name" value="HATPase_c"/>
    <property type="match status" value="1"/>
</dbReference>
<evidence type="ECO:0000256" key="11">
    <source>
        <dbReference type="ARBA" id="ARBA00022989"/>
    </source>
</evidence>
<evidence type="ECO:0000256" key="2">
    <source>
        <dbReference type="ARBA" id="ARBA00004651"/>
    </source>
</evidence>
<dbReference type="InterPro" id="IPR036890">
    <property type="entry name" value="HATPase_C_sf"/>
</dbReference>
<keyword evidence="9 16" id="KW-0418">Kinase</keyword>
<dbReference type="InterPro" id="IPR003661">
    <property type="entry name" value="HisK_dim/P_dom"/>
</dbReference>
<dbReference type="InterPro" id="IPR003594">
    <property type="entry name" value="HATPase_dom"/>
</dbReference>
<dbReference type="GO" id="GO:0005886">
    <property type="term" value="C:plasma membrane"/>
    <property type="evidence" value="ECO:0007669"/>
    <property type="project" value="UniProtKB-SubCell"/>
</dbReference>
<comment type="catalytic activity">
    <reaction evidence="1">
        <text>ATP + protein L-histidine = ADP + protein N-phospho-L-histidine.</text>
        <dbReference type="EC" id="2.7.13.3"/>
    </reaction>
</comment>
<dbReference type="Pfam" id="PF00512">
    <property type="entry name" value="HisKA"/>
    <property type="match status" value="1"/>
</dbReference>
<dbReference type="CDD" id="cd00075">
    <property type="entry name" value="HATPase"/>
    <property type="match status" value="1"/>
</dbReference>
<evidence type="ECO:0000256" key="7">
    <source>
        <dbReference type="ARBA" id="ARBA00022692"/>
    </source>
</evidence>
<evidence type="ECO:0000256" key="14">
    <source>
        <dbReference type="SAM" id="Phobius"/>
    </source>
</evidence>
<evidence type="ECO:0000256" key="13">
    <source>
        <dbReference type="ARBA" id="ARBA00023136"/>
    </source>
</evidence>
<dbReference type="InterPro" id="IPR036097">
    <property type="entry name" value="HisK_dim/P_sf"/>
</dbReference>
<keyword evidence="10" id="KW-0067">ATP-binding</keyword>
<dbReference type="GO" id="GO:0000155">
    <property type="term" value="F:phosphorelay sensor kinase activity"/>
    <property type="evidence" value="ECO:0007669"/>
    <property type="project" value="InterPro"/>
</dbReference>
<keyword evidence="13 14" id="KW-0472">Membrane</keyword>
<keyword evidence="11 14" id="KW-1133">Transmembrane helix</keyword>
<organism evidence="16 17">
    <name type="scientific">Oceanispirochaeta crateris</name>
    <dbReference type="NCBI Taxonomy" id="2518645"/>
    <lineage>
        <taxon>Bacteria</taxon>
        <taxon>Pseudomonadati</taxon>
        <taxon>Spirochaetota</taxon>
        <taxon>Spirochaetia</taxon>
        <taxon>Spirochaetales</taxon>
        <taxon>Spirochaetaceae</taxon>
        <taxon>Oceanispirochaeta</taxon>
    </lineage>
</organism>
<evidence type="ECO:0000313" key="16">
    <source>
        <dbReference type="EMBL" id="QEN07081.1"/>
    </source>
</evidence>
<evidence type="ECO:0000256" key="8">
    <source>
        <dbReference type="ARBA" id="ARBA00022741"/>
    </source>
</evidence>
<keyword evidence="5" id="KW-0597">Phosphoprotein</keyword>
<proteinExistence type="predicted"/>
<dbReference type="SMART" id="SM00387">
    <property type="entry name" value="HATPase_c"/>
    <property type="match status" value="1"/>
</dbReference>
<evidence type="ECO:0000313" key="17">
    <source>
        <dbReference type="Proteomes" id="UP000324209"/>
    </source>
</evidence>
<feature type="domain" description="Histidine kinase" evidence="15">
    <location>
        <begin position="233"/>
        <end position="452"/>
    </location>
</feature>
<accession>A0A5C1QHN1</accession>
<dbReference type="AlphaFoldDB" id="A0A5C1QHN1"/>
<dbReference type="CDD" id="cd00082">
    <property type="entry name" value="HisKA"/>
    <property type="match status" value="1"/>
</dbReference>
<feature type="transmembrane region" description="Helical" evidence="14">
    <location>
        <begin position="153"/>
        <end position="173"/>
    </location>
</feature>
<keyword evidence="17" id="KW-1185">Reference proteome</keyword>
<dbReference type="PANTHER" id="PTHR45528">
    <property type="entry name" value="SENSOR HISTIDINE KINASE CPXA"/>
    <property type="match status" value="1"/>
</dbReference>
<dbReference type="Gene3D" id="3.30.565.10">
    <property type="entry name" value="Histidine kinase-like ATPase, C-terminal domain"/>
    <property type="match status" value="1"/>
</dbReference>
<evidence type="ECO:0000256" key="6">
    <source>
        <dbReference type="ARBA" id="ARBA00022679"/>
    </source>
</evidence>
<reference evidence="16 17" key="1">
    <citation type="submission" date="2019-02" db="EMBL/GenBank/DDBJ databases">
        <title>Complete Genome Sequence and Methylome Analysis of free living Spirochaetas.</title>
        <authorList>
            <person name="Fomenkov A."/>
            <person name="Dubinina G."/>
            <person name="Leshcheva N."/>
            <person name="Mikheeva N."/>
            <person name="Grabovich M."/>
            <person name="Vincze T."/>
            <person name="Roberts R.J."/>
        </authorList>
    </citation>
    <scope>NUCLEOTIDE SEQUENCE [LARGE SCALE GENOMIC DNA]</scope>
    <source>
        <strain evidence="16 17">K2</strain>
    </source>
</reference>
<dbReference type="PROSITE" id="PS50109">
    <property type="entry name" value="HIS_KIN"/>
    <property type="match status" value="1"/>
</dbReference>
<evidence type="ECO:0000256" key="1">
    <source>
        <dbReference type="ARBA" id="ARBA00000085"/>
    </source>
</evidence>
<dbReference type="Proteomes" id="UP000324209">
    <property type="component" value="Chromosome"/>
</dbReference>
<dbReference type="InterPro" id="IPR004358">
    <property type="entry name" value="Sig_transdc_His_kin-like_C"/>
</dbReference>
<keyword evidence="7 14" id="KW-0812">Transmembrane</keyword>
<comment type="subcellular location">
    <subcellularLocation>
        <location evidence="2">Cell membrane</location>
        <topology evidence="2">Multi-pass membrane protein</topology>
    </subcellularLocation>
</comment>
<dbReference type="KEGG" id="ock:EXM22_03425"/>
<keyword evidence="6" id="KW-0808">Transferase</keyword>
<evidence type="ECO:0000256" key="12">
    <source>
        <dbReference type="ARBA" id="ARBA00023012"/>
    </source>
</evidence>
<keyword evidence="4" id="KW-1003">Cell membrane</keyword>
<dbReference type="RefSeq" id="WP_149485163.1">
    <property type="nucleotide sequence ID" value="NZ_CP036150.1"/>
</dbReference>
<evidence type="ECO:0000256" key="9">
    <source>
        <dbReference type="ARBA" id="ARBA00022777"/>
    </source>
</evidence>
<dbReference type="Gene3D" id="1.10.287.130">
    <property type="match status" value="1"/>
</dbReference>
<protein>
    <recommendedName>
        <fullName evidence="3">histidine kinase</fullName>
        <ecNumber evidence="3">2.7.13.3</ecNumber>
    </recommendedName>
</protein>
<dbReference type="EMBL" id="CP036150">
    <property type="protein sequence ID" value="QEN07081.1"/>
    <property type="molecule type" value="Genomic_DNA"/>
</dbReference>
<dbReference type="SMART" id="SM00388">
    <property type="entry name" value="HisKA"/>
    <property type="match status" value="1"/>
</dbReference>
<keyword evidence="12" id="KW-0902">Two-component regulatory system</keyword>
<gene>
    <name evidence="16" type="ORF">EXM22_03425</name>
</gene>
<dbReference type="InterPro" id="IPR050398">
    <property type="entry name" value="HssS/ArlS-like"/>
</dbReference>
<dbReference type="InterPro" id="IPR005467">
    <property type="entry name" value="His_kinase_dom"/>
</dbReference>
<evidence type="ECO:0000256" key="5">
    <source>
        <dbReference type="ARBA" id="ARBA00022553"/>
    </source>
</evidence>
<sequence length="454" mass="52173">MKKKCRKLMSWRMIILNLILPINLVILIFILFIQIWYLQFNTDERGLQAKRFLAKPLLEIVSGNQDERNIPLWLTSVVLEDGRVLYPFTNTHLMVPDSFPEGFKIQDYFITLITAIESDISITSFVYKGQRGICTFDIDLLPSHYKILQKPRYLFNLFLVSTLIFLLGAGIMYKLKKEIMELIKASNRLKNMDFNTPLVAKKENELFSVFNAFEEMRLELNNTRHLGINFMMSVTHDLKTPLTSIRGYLEAFKDGLVENPEDAADIINILLGKTGLLEERIDEMLDFSQVITVQSDVVNEIFSVKEWIDGLIQYFNEESILYNKNLSVLEDYPEELKISGSSKQLNRAIINLYDNACKHTAVNDSIRFSVAYEAPQGLIRIRMEDNGPGVLEEDRKRIFELFYKKDHGRNSRGMGIGLSSVKFVAEVHYGSVACHESDLGGACFEVILPVFQDS</sequence>
<dbReference type="PANTHER" id="PTHR45528:SF1">
    <property type="entry name" value="SENSOR HISTIDINE KINASE CPXA"/>
    <property type="match status" value="1"/>
</dbReference>
<dbReference type="SUPFAM" id="SSF47384">
    <property type="entry name" value="Homodimeric domain of signal transducing histidine kinase"/>
    <property type="match status" value="1"/>
</dbReference>
<dbReference type="EC" id="2.7.13.3" evidence="3"/>
<keyword evidence="8" id="KW-0547">Nucleotide-binding</keyword>
<evidence type="ECO:0000259" key="15">
    <source>
        <dbReference type="PROSITE" id="PS50109"/>
    </source>
</evidence>
<name>A0A5C1QHN1_9SPIO</name>
<evidence type="ECO:0000256" key="4">
    <source>
        <dbReference type="ARBA" id="ARBA00022475"/>
    </source>
</evidence>
<dbReference type="GO" id="GO:0005524">
    <property type="term" value="F:ATP binding"/>
    <property type="evidence" value="ECO:0007669"/>
    <property type="project" value="UniProtKB-KW"/>
</dbReference>